<protein>
    <recommendedName>
        <fullName evidence="3">Helix-turn-helix domain-containing protein</fullName>
    </recommendedName>
</protein>
<gene>
    <name evidence="1" type="ORF">IC608_01310</name>
</gene>
<evidence type="ECO:0000313" key="2">
    <source>
        <dbReference type="Proteomes" id="UP000654108"/>
    </source>
</evidence>
<dbReference type="Proteomes" id="UP000654108">
    <property type="component" value="Unassembled WGS sequence"/>
</dbReference>
<dbReference type="EMBL" id="JACYFU010000001">
    <property type="protein sequence ID" value="MBD8064114.1"/>
    <property type="molecule type" value="Genomic_DNA"/>
</dbReference>
<reference evidence="1" key="1">
    <citation type="submission" date="2020-09" db="EMBL/GenBank/DDBJ databases">
        <title>Genome seq and assembly of Devosia sp.</title>
        <authorList>
            <person name="Chhetri G."/>
        </authorList>
    </citation>
    <scope>NUCLEOTIDE SEQUENCE</scope>
    <source>
        <strain evidence="1">PTR5</strain>
    </source>
</reference>
<evidence type="ECO:0008006" key="3">
    <source>
        <dbReference type="Google" id="ProtNLM"/>
    </source>
</evidence>
<proteinExistence type="predicted"/>
<keyword evidence="2" id="KW-1185">Reference proteome</keyword>
<name>A0A927IR78_9HYPH</name>
<accession>A0A927IR78</accession>
<sequence length="648" mass="70114">MPRLPIPVSIAEDEHLAGALCRATSANGRRFPSEVLALVDIETLHPASIAASLDEVDATGLAELLGTEVASLRRATHPIADDGRCLFFGTSIRTKHREGPVRRVSPRGLAEAPYIRAMWQLRPIGFDPRTKELLLSECPVCGASLGFSRTYGVCFCDRCAGNDELGFVQPAVDLRDFPQPLVEIEDMAALDFVTGLVDPDRAVRERFAPALDDDLTGLDRGEIFDLCMAIVGVLDQDPKRAVTSPAKPTTRSDYERLFTPERLAEAGRTILDWRTGFDSLCERARATSHDRPGFYGIKAELGQVYALTVDRTLTENVRKVVREAVLRNMATSSAGVTVRRTEHRGRTDLITSQQAAERFCIRLKLFQRLAKTPELTHHRAPGTKKGPVLFVAEEIAALAALRADLESASSVGLRLGIPKGAVAQLAQAGLIEKVTGPVLLTVVGKNQYRRSTVDALIRDIEAKIGSGPTGSFHIRLSKAMYRMPAGEKPWVALVHAVLAGRLAVFEVSGRLSATLVKLAASSFEEVVAAVAGEAGTSDAVEPMVTRAEAADILGITVATVIGMIDADLLPKHGSGVCNLRRADVVRAARTYLSTAEASRLLGVGYRWVRGKLAEGGIEPVAELSEHRGILYDREQVTRWLATSRKGAA</sequence>
<dbReference type="RefSeq" id="WP_191772229.1">
    <property type="nucleotide sequence ID" value="NZ_JACYFU010000001.1"/>
</dbReference>
<comment type="caution">
    <text evidence="1">The sequence shown here is derived from an EMBL/GenBank/DDBJ whole genome shotgun (WGS) entry which is preliminary data.</text>
</comment>
<dbReference type="AlphaFoldDB" id="A0A927IR78"/>
<evidence type="ECO:0000313" key="1">
    <source>
        <dbReference type="EMBL" id="MBD8064114.1"/>
    </source>
</evidence>
<organism evidence="1 2">
    <name type="scientific">Devosia oryzisoli</name>
    <dbReference type="NCBI Taxonomy" id="2774138"/>
    <lineage>
        <taxon>Bacteria</taxon>
        <taxon>Pseudomonadati</taxon>
        <taxon>Pseudomonadota</taxon>
        <taxon>Alphaproteobacteria</taxon>
        <taxon>Hyphomicrobiales</taxon>
        <taxon>Devosiaceae</taxon>
        <taxon>Devosia</taxon>
    </lineage>
</organism>